<proteinExistence type="predicted"/>
<comment type="caution">
    <text evidence="1">The sequence shown here is derived from an EMBL/GenBank/DDBJ whole genome shotgun (WGS) entry which is preliminary data.</text>
</comment>
<protein>
    <submittedName>
        <fullName evidence="1">Uncharacterized protein</fullName>
    </submittedName>
</protein>
<name>A0A645JD76_9ZZZZ</name>
<gene>
    <name evidence="1" type="ORF">SDC9_209143</name>
</gene>
<evidence type="ECO:0000313" key="1">
    <source>
        <dbReference type="EMBL" id="MPN61406.1"/>
    </source>
</evidence>
<dbReference type="EMBL" id="VSSQ01137985">
    <property type="protein sequence ID" value="MPN61406.1"/>
    <property type="molecule type" value="Genomic_DNA"/>
</dbReference>
<sequence length="112" mass="12487">MLCGLVIHGNNGSAGFAVFFTDLKTDDFVVVELISGEFGQCGQRQINVSSDGLVHQWFGSVFKGNDERVVLAPGLFCDEERHEQTVDFNKNGIEFAVHFRLVGIQFQEYISL</sequence>
<accession>A0A645JD76</accession>
<reference evidence="1" key="1">
    <citation type="submission" date="2019-08" db="EMBL/GenBank/DDBJ databases">
        <authorList>
            <person name="Kucharzyk K."/>
            <person name="Murdoch R.W."/>
            <person name="Higgins S."/>
            <person name="Loffler F."/>
        </authorList>
    </citation>
    <scope>NUCLEOTIDE SEQUENCE</scope>
</reference>
<organism evidence="1">
    <name type="scientific">bioreactor metagenome</name>
    <dbReference type="NCBI Taxonomy" id="1076179"/>
    <lineage>
        <taxon>unclassified sequences</taxon>
        <taxon>metagenomes</taxon>
        <taxon>ecological metagenomes</taxon>
    </lineage>
</organism>
<dbReference type="AlphaFoldDB" id="A0A645JD76"/>